<dbReference type="PRINTS" id="PR00481">
    <property type="entry name" value="LAMNOPPTDASE"/>
</dbReference>
<evidence type="ECO:0000256" key="4">
    <source>
        <dbReference type="ARBA" id="ARBA00022438"/>
    </source>
</evidence>
<evidence type="ECO:0000256" key="7">
    <source>
        <dbReference type="ARBA" id="ARBA00022801"/>
    </source>
</evidence>
<dbReference type="EC" id="3.4.11.1" evidence="9"/>
<evidence type="ECO:0000256" key="1">
    <source>
        <dbReference type="ARBA" id="ARBA00000135"/>
    </source>
</evidence>
<dbReference type="InterPro" id="IPR043472">
    <property type="entry name" value="Macro_dom-like"/>
</dbReference>
<evidence type="ECO:0000313" key="12">
    <source>
        <dbReference type="Proteomes" id="UP000608345"/>
    </source>
</evidence>
<dbReference type="InterPro" id="IPR023042">
    <property type="entry name" value="Peptidase_M17_leu_NH2_pept"/>
</dbReference>
<protein>
    <recommendedName>
        <fullName evidence="9">Probable cytosol aminopeptidase</fullName>
        <ecNumber evidence="9">3.4.11.1</ecNumber>
    </recommendedName>
    <alternativeName>
        <fullName evidence="9">Leucine aminopeptidase</fullName>
        <shortName evidence="9">LAP</shortName>
        <ecNumber evidence="9">3.4.11.10</ecNumber>
    </alternativeName>
    <alternativeName>
        <fullName evidence="9">Leucyl aminopeptidase</fullName>
    </alternativeName>
</protein>
<accession>A0A918JED1</accession>
<dbReference type="EMBL" id="BMYS01000001">
    <property type="protein sequence ID" value="GGW76654.1"/>
    <property type="molecule type" value="Genomic_DNA"/>
</dbReference>
<dbReference type="GO" id="GO:0005737">
    <property type="term" value="C:cytoplasm"/>
    <property type="evidence" value="ECO:0007669"/>
    <property type="project" value="UniProtKB-SubCell"/>
</dbReference>
<feature type="binding site" evidence="9">
    <location>
        <position position="355"/>
    </location>
    <ligand>
        <name>Mn(2+)</name>
        <dbReference type="ChEBI" id="CHEBI:29035"/>
        <label>1</label>
    </ligand>
</feature>
<evidence type="ECO:0000256" key="2">
    <source>
        <dbReference type="ARBA" id="ARBA00000967"/>
    </source>
</evidence>
<reference evidence="11" key="2">
    <citation type="submission" date="2020-09" db="EMBL/GenBank/DDBJ databases">
        <authorList>
            <person name="Sun Q."/>
            <person name="Kim S."/>
        </authorList>
    </citation>
    <scope>NUCLEOTIDE SEQUENCE</scope>
    <source>
        <strain evidence="11">KCTC 23732</strain>
    </source>
</reference>
<dbReference type="CDD" id="cd00433">
    <property type="entry name" value="Peptidase_M17"/>
    <property type="match status" value="1"/>
</dbReference>
<dbReference type="Gene3D" id="3.40.630.10">
    <property type="entry name" value="Zn peptidases"/>
    <property type="match status" value="1"/>
</dbReference>
<dbReference type="InterPro" id="IPR000819">
    <property type="entry name" value="Peptidase_M17_C"/>
</dbReference>
<dbReference type="FunFam" id="3.40.630.10:FF:000004">
    <property type="entry name" value="Probable cytosol aminopeptidase"/>
    <property type="match status" value="1"/>
</dbReference>
<dbReference type="PANTHER" id="PTHR11963:SF23">
    <property type="entry name" value="CYTOSOL AMINOPEPTIDASE"/>
    <property type="match status" value="1"/>
</dbReference>
<feature type="active site" evidence="9">
    <location>
        <position position="357"/>
    </location>
</feature>
<feature type="binding site" evidence="9">
    <location>
        <position position="276"/>
    </location>
    <ligand>
        <name>Mn(2+)</name>
        <dbReference type="ChEBI" id="CHEBI:29035"/>
        <label>1</label>
    </ligand>
</feature>
<comment type="similarity">
    <text evidence="3 9">Belongs to the peptidase M17 family.</text>
</comment>
<dbReference type="HAMAP" id="MF_00181">
    <property type="entry name" value="Cytosol_peptidase_M17"/>
    <property type="match status" value="1"/>
</dbReference>
<feature type="domain" description="Cytosol aminopeptidase" evidence="10">
    <location>
        <begin position="351"/>
        <end position="358"/>
    </location>
</feature>
<dbReference type="NCBIfam" id="NF002074">
    <property type="entry name" value="PRK00913.1-4"/>
    <property type="match status" value="1"/>
</dbReference>
<dbReference type="Gene3D" id="3.40.220.10">
    <property type="entry name" value="Leucine Aminopeptidase, subunit E, domain 1"/>
    <property type="match status" value="1"/>
</dbReference>
<proteinExistence type="inferred from homology"/>
<name>A0A918JED1_9BURK</name>
<comment type="caution">
    <text evidence="11">The sequence shown here is derived from an EMBL/GenBank/DDBJ whole genome shotgun (WGS) entry which is preliminary data.</text>
</comment>
<comment type="subcellular location">
    <subcellularLocation>
        <location evidence="9">Cytoplasm</location>
    </subcellularLocation>
</comment>
<dbReference type="GO" id="GO:0006508">
    <property type="term" value="P:proteolysis"/>
    <property type="evidence" value="ECO:0007669"/>
    <property type="project" value="UniProtKB-KW"/>
</dbReference>
<dbReference type="SUPFAM" id="SSF52949">
    <property type="entry name" value="Macro domain-like"/>
    <property type="match status" value="1"/>
</dbReference>
<dbReference type="Pfam" id="PF02789">
    <property type="entry name" value="Peptidase_M17_N"/>
    <property type="match status" value="1"/>
</dbReference>
<dbReference type="NCBIfam" id="NF002077">
    <property type="entry name" value="PRK00913.2-4"/>
    <property type="match status" value="1"/>
</dbReference>
<evidence type="ECO:0000256" key="5">
    <source>
        <dbReference type="ARBA" id="ARBA00022670"/>
    </source>
</evidence>
<dbReference type="AlphaFoldDB" id="A0A918JED1"/>
<dbReference type="RefSeq" id="WP_189383665.1">
    <property type="nucleotide sequence ID" value="NZ_BAABFY010000002.1"/>
</dbReference>
<evidence type="ECO:0000256" key="6">
    <source>
        <dbReference type="ARBA" id="ARBA00022723"/>
    </source>
</evidence>
<dbReference type="Proteomes" id="UP000608345">
    <property type="component" value="Unassembled WGS sequence"/>
</dbReference>
<dbReference type="InterPro" id="IPR011356">
    <property type="entry name" value="Leucine_aapep/pepB"/>
</dbReference>
<gene>
    <name evidence="9 11" type="primary">pepA</name>
    <name evidence="11" type="ORF">GCM10011450_03040</name>
</gene>
<feature type="binding site" evidence="9">
    <location>
        <position position="276"/>
    </location>
    <ligand>
        <name>Mn(2+)</name>
        <dbReference type="ChEBI" id="CHEBI:29035"/>
        <label>2</label>
    </ligand>
</feature>
<dbReference type="SUPFAM" id="SSF53187">
    <property type="entry name" value="Zn-dependent exopeptidases"/>
    <property type="match status" value="1"/>
</dbReference>
<comment type="cofactor">
    <cofactor evidence="9">
        <name>Mn(2+)</name>
        <dbReference type="ChEBI" id="CHEBI:29035"/>
    </cofactor>
    <text evidence="9">Binds 2 manganese ions per subunit.</text>
</comment>
<evidence type="ECO:0000256" key="3">
    <source>
        <dbReference type="ARBA" id="ARBA00009528"/>
    </source>
</evidence>
<dbReference type="PANTHER" id="PTHR11963">
    <property type="entry name" value="LEUCINE AMINOPEPTIDASE-RELATED"/>
    <property type="match status" value="1"/>
</dbReference>
<feature type="binding site" evidence="9">
    <location>
        <position position="353"/>
    </location>
    <ligand>
        <name>Mn(2+)</name>
        <dbReference type="ChEBI" id="CHEBI:29035"/>
        <label>1</label>
    </ligand>
</feature>
<comment type="function">
    <text evidence="9">Presumably involved in the processing and regular turnover of intracellular proteins. Catalyzes the removal of unsubstituted N-terminal amino acids from various peptides.</text>
</comment>
<evidence type="ECO:0000256" key="9">
    <source>
        <dbReference type="HAMAP-Rule" id="MF_00181"/>
    </source>
</evidence>
<dbReference type="EC" id="3.4.11.10" evidence="9"/>
<dbReference type="PROSITE" id="PS00631">
    <property type="entry name" value="CYTOSOL_AP"/>
    <property type="match status" value="1"/>
</dbReference>
<keyword evidence="8 9" id="KW-0464">Manganese</keyword>
<feature type="binding site" evidence="9">
    <location>
        <position position="294"/>
    </location>
    <ligand>
        <name>Mn(2+)</name>
        <dbReference type="ChEBI" id="CHEBI:29035"/>
        <label>2</label>
    </ligand>
</feature>
<dbReference type="Pfam" id="PF00883">
    <property type="entry name" value="Peptidase_M17"/>
    <property type="match status" value="1"/>
</dbReference>
<keyword evidence="9" id="KW-0963">Cytoplasm</keyword>
<reference evidence="11" key="1">
    <citation type="journal article" date="2014" name="Int. J. Syst. Evol. Microbiol.">
        <title>Complete genome sequence of Corynebacterium casei LMG S-19264T (=DSM 44701T), isolated from a smear-ripened cheese.</title>
        <authorList>
            <consortium name="US DOE Joint Genome Institute (JGI-PGF)"/>
            <person name="Walter F."/>
            <person name="Albersmeier A."/>
            <person name="Kalinowski J."/>
            <person name="Ruckert C."/>
        </authorList>
    </citation>
    <scope>NUCLEOTIDE SEQUENCE</scope>
    <source>
        <strain evidence="11">KCTC 23732</strain>
    </source>
</reference>
<dbReference type="GO" id="GO:0070006">
    <property type="term" value="F:metalloaminopeptidase activity"/>
    <property type="evidence" value="ECO:0007669"/>
    <property type="project" value="InterPro"/>
</dbReference>
<feature type="active site" evidence="9">
    <location>
        <position position="283"/>
    </location>
</feature>
<evidence type="ECO:0000259" key="10">
    <source>
        <dbReference type="PROSITE" id="PS00631"/>
    </source>
</evidence>
<dbReference type="InterPro" id="IPR008283">
    <property type="entry name" value="Peptidase_M17_N"/>
</dbReference>
<comment type="catalytic activity">
    <reaction evidence="2 9">
        <text>Release of an N-terminal amino acid, preferentially leucine, but not glutamic or aspartic acids.</text>
        <dbReference type="EC" id="3.4.11.10"/>
    </reaction>
</comment>
<organism evidence="11 12">
    <name type="scientific">Advenella faeciporci</name>
    <dbReference type="NCBI Taxonomy" id="797535"/>
    <lineage>
        <taxon>Bacteria</taxon>
        <taxon>Pseudomonadati</taxon>
        <taxon>Pseudomonadota</taxon>
        <taxon>Betaproteobacteria</taxon>
        <taxon>Burkholderiales</taxon>
        <taxon>Alcaligenaceae</taxon>
    </lineage>
</organism>
<feature type="binding site" evidence="9">
    <location>
        <position position="271"/>
    </location>
    <ligand>
        <name>Mn(2+)</name>
        <dbReference type="ChEBI" id="CHEBI:29035"/>
        <label>2</label>
    </ligand>
</feature>
<keyword evidence="5 9" id="KW-0645">Protease</keyword>
<keyword evidence="12" id="KW-1185">Reference proteome</keyword>
<keyword evidence="7 9" id="KW-0378">Hydrolase</keyword>
<dbReference type="GO" id="GO:0030145">
    <property type="term" value="F:manganese ion binding"/>
    <property type="evidence" value="ECO:0007669"/>
    <property type="project" value="UniProtKB-UniRule"/>
</dbReference>
<keyword evidence="4 9" id="KW-0031">Aminopeptidase</keyword>
<comment type="catalytic activity">
    <reaction evidence="1 9">
        <text>Release of an N-terminal amino acid, Xaa-|-Yaa-, in which Xaa is preferably Leu, but may be other amino acids including Pro although not Arg or Lys, and Yaa may be Pro. Amino acid amides and methyl esters are also readily hydrolyzed, but rates on arylamides are exceedingly low.</text>
        <dbReference type="EC" id="3.4.11.1"/>
    </reaction>
</comment>
<evidence type="ECO:0000313" key="11">
    <source>
        <dbReference type="EMBL" id="GGW76654.1"/>
    </source>
</evidence>
<sequence>MEFNTQSTRSLQQLKATALFIGVYTDSLLSEAADIINRASNESIKTVLKKEFKATLGSILVLRNLEGVKAERVVLVGLGKKEDYNANALLKAHASMAAYCSEASLTDATSALLEEPCKDLDIQMRARLAARAIGNALYQYEGTFSMENRPTPHPLKKITFITDRKDDKLAKAGAAQGAAIANGMIVTRQLGNLPANICTPAYLGEQAKMLAKEFKSIKAEVLEKKQIEALKMGSFLSVAAGSEQPPRFIVLKYTADNNTKKEEGPIVLVGKGVTFDTGGISLKPGMGMDEMKFDMCGAASVFGVLRAIAEIGLTRDVIGIIPATENMPNGKATKPGDVITSMSGQTIEVLNTDAEGRLILCDALTYAERFKPSAVIDIATLTGACVVALGHVNSGLFASDDTLAEQLLSASKQAQDPAWRLPLDDAYQEQLKSNFADMANIGGMPAGSVTAACFLSRFTKAYRWAHLDIAGTAWNKGKEKGASGRPVPLLTEFLLAQQD</sequence>
<feature type="binding site" evidence="9">
    <location>
        <position position="355"/>
    </location>
    <ligand>
        <name>Mn(2+)</name>
        <dbReference type="ChEBI" id="CHEBI:29035"/>
        <label>2</label>
    </ligand>
</feature>
<evidence type="ECO:0000256" key="8">
    <source>
        <dbReference type="ARBA" id="ARBA00023211"/>
    </source>
</evidence>
<keyword evidence="6 9" id="KW-0479">Metal-binding</keyword>